<dbReference type="SUPFAM" id="SSF53756">
    <property type="entry name" value="UDP-Glycosyltransferase/glycogen phosphorylase"/>
    <property type="match status" value="1"/>
</dbReference>
<protein>
    <submittedName>
        <fullName evidence="1">Glycosyltransferase</fullName>
        <ecNumber evidence="1">2.4.-.-</ecNumber>
    </submittedName>
</protein>
<proteinExistence type="predicted"/>
<dbReference type="EC" id="2.4.-.-" evidence="1"/>
<organism evidence="1 2">
    <name type="scientific">Pantoea nemavictus</name>
    <dbReference type="NCBI Taxonomy" id="2726955"/>
    <lineage>
        <taxon>Bacteria</taxon>
        <taxon>Pseudomonadati</taxon>
        <taxon>Pseudomonadota</taxon>
        <taxon>Gammaproteobacteria</taxon>
        <taxon>Enterobacterales</taxon>
        <taxon>Erwiniaceae</taxon>
        <taxon>Pantoea</taxon>
    </lineage>
</organism>
<dbReference type="EMBL" id="JBBGZW010000001">
    <property type="protein sequence ID" value="MEJ5044971.1"/>
    <property type="molecule type" value="Genomic_DNA"/>
</dbReference>
<evidence type="ECO:0000313" key="2">
    <source>
        <dbReference type="Proteomes" id="UP001362100"/>
    </source>
</evidence>
<dbReference type="PANTHER" id="PTHR12526">
    <property type="entry name" value="GLYCOSYLTRANSFERASE"/>
    <property type="match status" value="1"/>
</dbReference>
<accession>A0ABU8PSA9</accession>
<name>A0ABU8PSA9_9GAMM</name>
<evidence type="ECO:0000313" key="1">
    <source>
        <dbReference type="EMBL" id="MEJ5044971.1"/>
    </source>
</evidence>
<dbReference type="GO" id="GO:0016757">
    <property type="term" value="F:glycosyltransferase activity"/>
    <property type="evidence" value="ECO:0007669"/>
    <property type="project" value="UniProtKB-KW"/>
</dbReference>
<dbReference type="Proteomes" id="UP001362100">
    <property type="component" value="Unassembled WGS sequence"/>
</dbReference>
<sequence>MKIITSGEGYPEKRNILVNADYHYINGKKRNLYFYLNAIRQRLLKKNKIFRFQGIPGFMPADVEVIHLFNEVAISPIKWVATFETEIPRVLPVAGISKVDNPELHAQMKWVAAPACIGLIAISEATRNIQLKLLSSFPAYQDTIASKIRVLHPPQPLLASQPRAVSADKLQFTFVGNEFYRKGGAEVVLAFTELFEAGAIDQDSVQVTLIGDVSRRHNIAHRHFQDSAIFCSQIETSLQKLPIFQHKTCLTPDEVIAQLQQTDVGLLPTWQDTYGFSVLEMQACGCPVISTNIRALPEINPATAGWLIECPTNEMYEYSVDSLQAKDAIRKALVEQLKVHIMDAVENRQAISLRSAQAMERIRIQHDPLIFQQRLSEIYASVPLETSHLIPMAG</sequence>
<keyword evidence="1" id="KW-0328">Glycosyltransferase</keyword>
<dbReference type="Gene3D" id="3.40.50.2000">
    <property type="entry name" value="Glycogen Phosphorylase B"/>
    <property type="match status" value="1"/>
</dbReference>
<gene>
    <name evidence="1" type="ORF">WH298_07075</name>
</gene>
<keyword evidence="1" id="KW-0808">Transferase</keyword>
<comment type="caution">
    <text evidence="1">The sequence shown here is derived from an EMBL/GenBank/DDBJ whole genome shotgun (WGS) entry which is preliminary data.</text>
</comment>
<dbReference type="PANTHER" id="PTHR12526:SF630">
    <property type="entry name" value="GLYCOSYLTRANSFERASE"/>
    <property type="match status" value="1"/>
</dbReference>
<keyword evidence="2" id="KW-1185">Reference proteome</keyword>
<reference evidence="1 2" key="1">
    <citation type="submission" date="2023-12" db="EMBL/GenBank/DDBJ databases">
        <title>Gut-associated functions are favored during microbiome assembly across C. elegans life.</title>
        <authorList>
            <person name="Zimmermann J."/>
        </authorList>
    </citation>
    <scope>NUCLEOTIDE SEQUENCE [LARGE SCALE GENOMIC DNA]</scope>
    <source>
        <strain evidence="1 2">BIGb0393</strain>
    </source>
</reference>
<dbReference type="RefSeq" id="WP_180822555.1">
    <property type="nucleotide sequence ID" value="NZ_JACAWY010000001.1"/>
</dbReference>
<dbReference type="Pfam" id="PF13692">
    <property type="entry name" value="Glyco_trans_1_4"/>
    <property type="match status" value="1"/>
</dbReference>